<comment type="caution">
    <text evidence="1">The sequence shown here is derived from an EMBL/GenBank/DDBJ whole genome shotgun (WGS) entry which is preliminary data.</text>
</comment>
<organism evidence="1">
    <name type="scientific">mine drainage metagenome</name>
    <dbReference type="NCBI Taxonomy" id="410659"/>
    <lineage>
        <taxon>unclassified sequences</taxon>
        <taxon>metagenomes</taxon>
        <taxon>ecological metagenomes</taxon>
    </lineage>
</organism>
<proteinExistence type="predicted"/>
<evidence type="ECO:0000313" key="1">
    <source>
        <dbReference type="EMBL" id="OIR10979.1"/>
    </source>
</evidence>
<dbReference type="InterPro" id="IPR008018">
    <property type="entry name" value="Phage_tail_attach_FII"/>
</dbReference>
<accession>A0A1J5SSL4</accession>
<sequence>MIQEDLAVLFADFGVTATYGAASATVLFDLPDRSLMHDMQISSDYAITYHTGDLVGLKRGDSITVNGSTYSVREVTHLDDGQIMHATLMA</sequence>
<dbReference type="Gene3D" id="2.40.10.180">
    <property type="entry name" value="Phage tail proteins"/>
    <property type="match status" value="1"/>
</dbReference>
<protein>
    <submittedName>
        <fullName evidence="1">Uncharacterized protein</fullName>
    </submittedName>
</protein>
<reference evidence="1" key="1">
    <citation type="submission" date="2016-10" db="EMBL/GenBank/DDBJ databases">
        <title>Sequence of Gallionella enrichment culture.</title>
        <authorList>
            <person name="Poehlein A."/>
            <person name="Muehling M."/>
            <person name="Daniel R."/>
        </authorList>
    </citation>
    <scope>NUCLEOTIDE SEQUENCE</scope>
</reference>
<dbReference type="Pfam" id="PF05354">
    <property type="entry name" value="Phage_attach"/>
    <property type="match status" value="1"/>
</dbReference>
<dbReference type="AlphaFoldDB" id="A0A1J5SSL4"/>
<dbReference type="InterPro" id="IPR053734">
    <property type="entry name" value="Phage_Head-Tail_Connect_sf"/>
</dbReference>
<dbReference type="GO" id="GO:0019068">
    <property type="term" value="P:virion assembly"/>
    <property type="evidence" value="ECO:0007669"/>
    <property type="project" value="InterPro"/>
</dbReference>
<gene>
    <name evidence="1" type="ORF">GALL_71500</name>
</gene>
<name>A0A1J5SSL4_9ZZZZ</name>
<dbReference type="EMBL" id="MLJW01000021">
    <property type="protein sequence ID" value="OIR10979.1"/>
    <property type="molecule type" value="Genomic_DNA"/>
</dbReference>